<evidence type="ECO:0000313" key="1">
    <source>
        <dbReference type="EMBL" id="GGK38828.1"/>
    </source>
</evidence>
<keyword evidence="2" id="KW-1185">Reference proteome</keyword>
<evidence type="ECO:0008006" key="3">
    <source>
        <dbReference type="Google" id="ProtNLM"/>
    </source>
</evidence>
<evidence type="ECO:0000313" key="2">
    <source>
        <dbReference type="Proteomes" id="UP000647587"/>
    </source>
</evidence>
<reference evidence="2" key="1">
    <citation type="journal article" date="2019" name="Int. J. Syst. Evol. Microbiol.">
        <title>The Global Catalogue of Microorganisms (GCM) 10K type strain sequencing project: providing services to taxonomists for standard genome sequencing and annotation.</title>
        <authorList>
            <consortium name="The Broad Institute Genomics Platform"/>
            <consortium name="The Broad Institute Genome Sequencing Center for Infectious Disease"/>
            <person name="Wu L."/>
            <person name="Ma J."/>
        </authorList>
    </citation>
    <scope>NUCLEOTIDE SEQUENCE [LARGE SCALE GENOMIC DNA]</scope>
    <source>
        <strain evidence="2">JCM 30331</strain>
    </source>
</reference>
<dbReference type="InterPro" id="IPR036388">
    <property type="entry name" value="WH-like_DNA-bd_sf"/>
</dbReference>
<dbReference type="Gene3D" id="1.10.10.10">
    <property type="entry name" value="Winged helix-like DNA-binding domain superfamily/Winged helix DNA-binding domain"/>
    <property type="match status" value="1"/>
</dbReference>
<gene>
    <name evidence="1" type="ORF">GCM10008955_35730</name>
</gene>
<dbReference type="PANTHER" id="PTHR35807">
    <property type="entry name" value="TRANSCRIPTIONAL REGULATOR REDD-RELATED"/>
    <property type="match status" value="1"/>
</dbReference>
<name>A0ABQ2F418_9DEIO</name>
<sequence length="81" mass="9012">MPVLELRVLGPPEIRVDGAVQRVRTRKALGLLVYLAVEPDLHVRETLATLFWPDSSPDVARASLRNSLTYLRESLGEAPGY</sequence>
<proteinExistence type="predicted"/>
<accession>A0ABQ2F418</accession>
<dbReference type="InterPro" id="IPR016032">
    <property type="entry name" value="Sig_transdc_resp-reg_C-effctor"/>
</dbReference>
<dbReference type="InterPro" id="IPR051677">
    <property type="entry name" value="AfsR-DnrI-RedD_regulator"/>
</dbReference>
<dbReference type="Proteomes" id="UP000647587">
    <property type="component" value="Unassembled WGS sequence"/>
</dbReference>
<comment type="caution">
    <text evidence="1">The sequence shown here is derived from an EMBL/GenBank/DDBJ whole genome shotgun (WGS) entry which is preliminary data.</text>
</comment>
<organism evidence="1 2">
    <name type="scientific">Deinococcus malanensis</name>
    <dbReference type="NCBI Taxonomy" id="1706855"/>
    <lineage>
        <taxon>Bacteria</taxon>
        <taxon>Thermotogati</taxon>
        <taxon>Deinococcota</taxon>
        <taxon>Deinococci</taxon>
        <taxon>Deinococcales</taxon>
        <taxon>Deinococcaceae</taxon>
        <taxon>Deinococcus</taxon>
    </lineage>
</organism>
<dbReference type="EMBL" id="BMPP01000019">
    <property type="protein sequence ID" value="GGK38828.1"/>
    <property type="molecule type" value="Genomic_DNA"/>
</dbReference>
<dbReference type="PANTHER" id="PTHR35807:SF3">
    <property type="entry name" value="BLL5740 PROTEIN"/>
    <property type="match status" value="1"/>
</dbReference>
<dbReference type="SUPFAM" id="SSF46894">
    <property type="entry name" value="C-terminal effector domain of the bipartite response regulators"/>
    <property type="match status" value="1"/>
</dbReference>
<protein>
    <recommendedName>
        <fullName evidence="3">OmpR/PhoB-type domain-containing protein</fullName>
    </recommendedName>
</protein>